<evidence type="ECO:0000259" key="9">
    <source>
        <dbReference type="Pfam" id="PF02803"/>
    </source>
</evidence>
<feature type="active site" description="Proton acceptor" evidence="6">
    <location>
        <position position="347"/>
    </location>
</feature>
<feature type="domain" description="Thiolase N-terminal" evidence="8">
    <location>
        <begin position="5"/>
        <end position="261"/>
    </location>
</feature>
<dbReference type="GO" id="GO:0003985">
    <property type="term" value="F:acetyl-CoA C-acetyltransferase activity"/>
    <property type="evidence" value="ECO:0007669"/>
    <property type="project" value="UniProtKB-EC"/>
</dbReference>
<feature type="active site" description="Acyl-thioester intermediate" evidence="6">
    <location>
        <position position="88"/>
    </location>
</feature>
<evidence type="ECO:0000256" key="7">
    <source>
        <dbReference type="RuleBase" id="RU003557"/>
    </source>
</evidence>
<dbReference type="PROSITE" id="PS00099">
    <property type="entry name" value="THIOLASE_3"/>
    <property type="match status" value="1"/>
</dbReference>
<evidence type="ECO:0000256" key="4">
    <source>
        <dbReference type="ARBA" id="ARBA00023315"/>
    </source>
</evidence>
<keyword evidence="3 7" id="KW-0808">Transferase</keyword>
<evidence type="ECO:0000256" key="6">
    <source>
        <dbReference type="PIRSR" id="PIRSR000429-1"/>
    </source>
</evidence>
<dbReference type="InterPro" id="IPR016039">
    <property type="entry name" value="Thiolase-like"/>
</dbReference>
<name>A0A5D4RRF7_9BACI</name>
<dbReference type="SUPFAM" id="SSF53901">
    <property type="entry name" value="Thiolase-like"/>
    <property type="match status" value="2"/>
</dbReference>
<dbReference type="AlphaFoldDB" id="A0A5D4RRF7"/>
<evidence type="ECO:0000313" key="10">
    <source>
        <dbReference type="EMBL" id="TYS52356.1"/>
    </source>
</evidence>
<dbReference type="Pfam" id="PF00108">
    <property type="entry name" value="Thiolase_N"/>
    <property type="match status" value="1"/>
</dbReference>
<dbReference type="PANTHER" id="PTHR18919">
    <property type="entry name" value="ACETYL-COA C-ACYLTRANSFERASE"/>
    <property type="match status" value="1"/>
</dbReference>
<dbReference type="Gene3D" id="3.40.47.10">
    <property type="match status" value="2"/>
</dbReference>
<dbReference type="EMBL" id="VTEQ01000005">
    <property type="protein sequence ID" value="TYS52356.1"/>
    <property type="molecule type" value="Genomic_DNA"/>
</dbReference>
<dbReference type="InterPro" id="IPR020610">
    <property type="entry name" value="Thiolase_AS"/>
</dbReference>
<reference evidence="10 11" key="1">
    <citation type="submission" date="2019-08" db="EMBL/GenBank/DDBJ databases">
        <title>Bacillus genomes from the desert of Cuatro Cienegas, Coahuila.</title>
        <authorList>
            <person name="Olmedo-Alvarez G."/>
        </authorList>
    </citation>
    <scope>NUCLEOTIDE SEQUENCE [LARGE SCALE GENOMIC DNA]</scope>
    <source>
        <strain evidence="10 11">CH108_3D</strain>
    </source>
</reference>
<dbReference type="InterPro" id="IPR020615">
    <property type="entry name" value="Thiolase_acyl_enz_int_AS"/>
</dbReference>
<organism evidence="10 11">
    <name type="scientific">Rossellomorea marisflavi</name>
    <dbReference type="NCBI Taxonomy" id="189381"/>
    <lineage>
        <taxon>Bacteria</taxon>
        <taxon>Bacillati</taxon>
        <taxon>Bacillota</taxon>
        <taxon>Bacilli</taxon>
        <taxon>Bacillales</taxon>
        <taxon>Bacillaceae</taxon>
        <taxon>Rossellomorea</taxon>
    </lineage>
</organism>
<evidence type="ECO:0000256" key="5">
    <source>
        <dbReference type="ARBA" id="ARBA00030755"/>
    </source>
</evidence>
<dbReference type="NCBIfam" id="NF006086">
    <property type="entry name" value="PRK08235.1"/>
    <property type="match status" value="1"/>
</dbReference>
<dbReference type="FunFam" id="3.40.47.10:FF:000010">
    <property type="entry name" value="Acetyl-CoA acetyltransferase (Thiolase)"/>
    <property type="match status" value="1"/>
</dbReference>
<gene>
    <name evidence="10" type="ORF">FZC83_16100</name>
</gene>
<dbReference type="RefSeq" id="WP_056539968.1">
    <property type="nucleotide sequence ID" value="NZ_CP128801.1"/>
</dbReference>
<dbReference type="EC" id="2.3.1.9" evidence="2"/>
<dbReference type="Proteomes" id="UP000322997">
    <property type="component" value="Unassembled WGS sequence"/>
</dbReference>
<dbReference type="CDD" id="cd00751">
    <property type="entry name" value="thiolase"/>
    <property type="match status" value="1"/>
</dbReference>
<evidence type="ECO:0000256" key="2">
    <source>
        <dbReference type="ARBA" id="ARBA00012705"/>
    </source>
</evidence>
<dbReference type="InterPro" id="IPR002155">
    <property type="entry name" value="Thiolase"/>
</dbReference>
<keyword evidence="4 7" id="KW-0012">Acyltransferase</keyword>
<feature type="domain" description="Thiolase C-terminal" evidence="9">
    <location>
        <begin position="269"/>
        <end position="389"/>
    </location>
</feature>
<dbReference type="NCBIfam" id="TIGR01930">
    <property type="entry name" value="AcCoA-C-Actrans"/>
    <property type="match status" value="1"/>
</dbReference>
<protein>
    <recommendedName>
        <fullName evidence="2">acetyl-CoA C-acetyltransferase</fullName>
        <ecNumber evidence="2">2.3.1.9</ecNumber>
    </recommendedName>
    <alternativeName>
        <fullName evidence="5">Acetoacetyl-CoA thiolase</fullName>
    </alternativeName>
</protein>
<feature type="active site" description="Proton acceptor" evidence="6">
    <location>
        <position position="377"/>
    </location>
</feature>
<evidence type="ECO:0000259" key="8">
    <source>
        <dbReference type="Pfam" id="PF00108"/>
    </source>
</evidence>
<dbReference type="PIRSF" id="PIRSF000429">
    <property type="entry name" value="Ac-CoA_Ac_transf"/>
    <property type="match status" value="1"/>
</dbReference>
<comment type="caution">
    <text evidence="10">The sequence shown here is derived from an EMBL/GenBank/DDBJ whole genome shotgun (WGS) entry which is preliminary data.</text>
</comment>
<dbReference type="PROSITE" id="PS00737">
    <property type="entry name" value="THIOLASE_2"/>
    <property type="match status" value="1"/>
</dbReference>
<dbReference type="Pfam" id="PF02803">
    <property type="entry name" value="Thiolase_C"/>
    <property type="match status" value="1"/>
</dbReference>
<evidence type="ECO:0000313" key="11">
    <source>
        <dbReference type="Proteomes" id="UP000322997"/>
    </source>
</evidence>
<dbReference type="PROSITE" id="PS00098">
    <property type="entry name" value="THIOLASE_1"/>
    <property type="match status" value="1"/>
</dbReference>
<accession>A0A5D4RRF7</accession>
<evidence type="ECO:0000256" key="3">
    <source>
        <dbReference type="ARBA" id="ARBA00022679"/>
    </source>
</evidence>
<comment type="similarity">
    <text evidence="1 7">Belongs to the thiolase-like superfamily. Thiolase family.</text>
</comment>
<evidence type="ECO:0000256" key="1">
    <source>
        <dbReference type="ARBA" id="ARBA00010982"/>
    </source>
</evidence>
<dbReference type="InterPro" id="IPR020613">
    <property type="entry name" value="Thiolase_CS"/>
</dbReference>
<dbReference type="InterPro" id="IPR020617">
    <property type="entry name" value="Thiolase_C"/>
</dbReference>
<proteinExistence type="inferred from homology"/>
<dbReference type="PANTHER" id="PTHR18919:SF107">
    <property type="entry name" value="ACETYL-COA ACETYLTRANSFERASE, CYTOSOLIC"/>
    <property type="match status" value="1"/>
</dbReference>
<sequence>MGRTVIVEGARTPFGKFGGGLSGFTASELGGLAVKEALERSGVSPADVEELILGSVLQGGQGQIPSRQAARHAGLPWEVRTETINKVCASGMRSVTFGDQIIRAGDGEVIVAGGMESMSNAPYLLPKARWGYKMGDSSVKDLMVHDGLTCSFNGVHMGTYGNSTAKEFGLSREEQDEWALRSHQRAVEASAQLGEEIVPVSVPQRRGEPVVISQDEAPRKSTSFEALSKLSPVFDHGGTITAGNAPGVNDGACAMVLMSEERAGKEGKEPLATIIGSHAVAVEAKDFPQTPGLVINGLLEKTGKTLEEIDLFEINEAFAAVALTSAKIAGLDKEKVNVNGGAVALGHPIGASGARIILTLAYELRRRGGGIGIASICSGGGQGDAVMIEIPKK</sequence>
<dbReference type="InterPro" id="IPR020616">
    <property type="entry name" value="Thiolase_N"/>
</dbReference>